<organism evidence="1 2">
    <name type="scientific">Falsiroseomonas algicola</name>
    <dbReference type="NCBI Taxonomy" id="2716930"/>
    <lineage>
        <taxon>Bacteria</taxon>
        <taxon>Pseudomonadati</taxon>
        <taxon>Pseudomonadota</taxon>
        <taxon>Alphaproteobacteria</taxon>
        <taxon>Acetobacterales</taxon>
        <taxon>Roseomonadaceae</taxon>
        <taxon>Falsiroseomonas</taxon>
    </lineage>
</organism>
<dbReference type="AlphaFoldDB" id="A0A6M1LKH2"/>
<dbReference type="Pfam" id="PF01042">
    <property type="entry name" value="Ribonuc_L-PSP"/>
    <property type="match status" value="1"/>
</dbReference>
<evidence type="ECO:0000313" key="1">
    <source>
        <dbReference type="EMBL" id="NGM20845.1"/>
    </source>
</evidence>
<reference evidence="1 2" key="1">
    <citation type="submission" date="2020-03" db="EMBL/GenBank/DDBJ databases">
        <title>Roseomonas stagni sp. nov., isolated from pond water in Japan.</title>
        <authorList>
            <person name="Furuhata K."/>
            <person name="Miyamoto H."/>
            <person name="Goto K."/>
        </authorList>
    </citation>
    <scope>NUCLEOTIDE SEQUENCE [LARGE SCALE GENOMIC DNA]</scope>
    <source>
        <strain evidence="1 2">PeD5</strain>
    </source>
</reference>
<accession>A0A6M1LKH2</accession>
<comment type="caution">
    <text evidence="1">The sequence shown here is derived from an EMBL/GenBank/DDBJ whole genome shotgun (WGS) entry which is preliminary data.</text>
</comment>
<dbReference type="SUPFAM" id="SSF55298">
    <property type="entry name" value="YjgF-like"/>
    <property type="match status" value="1"/>
</dbReference>
<gene>
    <name evidence="1" type="ORF">G3576_12540</name>
</gene>
<proteinExistence type="predicted"/>
<dbReference type="PANTHER" id="PTHR11803:SF39">
    <property type="entry name" value="2-IMINOBUTANOATE_2-IMINOPROPANOATE DEAMINASE"/>
    <property type="match status" value="1"/>
</dbReference>
<dbReference type="RefSeq" id="WP_164694742.1">
    <property type="nucleotide sequence ID" value="NZ_JAAIKB010000004.1"/>
</dbReference>
<dbReference type="InterPro" id="IPR006175">
    <property type="entry name" value="YjgF/YER057c/UK114"/>
</dbReference>
<dbReference type="CDD" id="cd00448">
    <property type="entry name" value="YjgF_YER057c_UK114_family"/>
    <property type="match status" value="1"/>
</dbReference>
<dbReference type="Gene3D" id="3.30.1330.40">
    <property type="entry name" value="RutC-like"/>
    <property type="match status" value="1"/>
</dbReference>
<dbReference type="InterPro" id="IPR035959">
    <property type="entry name" value="RutC-like_sf"/>
</dbReference>
<dbReference type="Proteomes" id="UP000475385">
    <property type="component" value="Unassembled WGS sequence"/>
</dbReference>
<keyword evidence="2" id="KW-1185">Reference proteome</keyword>
<sequence>MTRVFTSSPPAVPAGESYEQASRAGDFIFLSGQVAKDENGQWVGGDAANQARQIWRNIDRVLAHMGASKDDIAKVTTILTNVADREAVTAVRLDYLGDHRPPHTGLYVPVLGRPQITMEIEVIAYAPQAIAPAP</sequence>
<dbReference type="GO" id="GO:0005829">
    <property type="term" value="C:cytosol"/>
    <property type="evidence" value="ECO:0007669"/>
    <property type="project" value="TreeGrafter"/>
</dbReference>
<name>A0A6M1LKH2_9PROT</name>
<dbReference type="EMBL" id="JAAIKB010000004">
    <property type="protein sequence ID" value="NGM20845.1"/>
    <property type="molecule type" value="Genomic_DNA"/>
</dbReference>
<evidence type="ECO:0000313" key="2">
    <source>
        <dbReference type="Proteomes" id="UP000475385"/>
    </source>
</evidence>
<dbReference type="GO" id="GO:0019239">
    <property type="term" value="F:deaminase activity"/>
    <property type="evidence" value="ECO:0007669"/>
    <property type="project" value="TreeGrafter"/>
</dbReference>
<protein>
    <submittedName>
        <fullName evidence="1">RidA family protein</fullName>
    </submittedName>
</protein>
<dbReference type="PANTHER" id="PTHR11803">
    <property type="entry name" value="2-IMINOBUTANOATE/2-IMINOPROPANOATE DEAMINASE RIDA"/>
    <property type="match status" value="1"/>
</dbReference>